<dbReference type="EMBL" id="PGTL01000121">
    <property type="protein sequence ID" value="PJF40928.1"/>
    <property type="molecule type" value="Genomic_DNA"/>
</dbReference>
<dbReference type="AlphaFoldDB" id="A0A2M8PTP9"/>
<proteinExistence type="predicted"/>
<evidence type="ECO:0000256" key="1">
    <source>
        <dbReference type="SAM" id="Phobius"/>
    </source>
</evidence>
<accession>A0A2M8PTP9</accession>
<feature type="transmembrane region" description="Helical" evidence="1">
    <location>
        <begin position="70"/>
        <end position="90"/>
    </location>
</feature>
<feature type="transmembrane region" description="Helical" evidence="1">
    <location>
        <begin position="27"/>
        <end position="49"/>
    </location>
</feature>
<keyword evidence="1" id="KW-0812">Transmembrane</keyword>
<protein>
    <submittedName>
        <fullName evidence="2">Uncharacterized protein</fullName>
    </submittedName>
</protein>
<organism evidence="2 3">
    <name type="scientific">Candidatus Thermofonsia Clade 1 bacterium</name>
    <dbReference type="NCBI Taxonomy" id="2364210"/>
    <lineage>
        <taxon>Bacteria</taxon>
        <taxon>Bacillati</taxon>
        <taxon>Chloroflexota</taxon>
        <taxon>Candidatus Thermofontia</taxon>
        <taxon>Candidatus Thermofonsia Clade 1</taxon>
    </lineage>
</organism>
<feature type="non-terminal residue" evidence="2">
    <location>
        <position position="107"/>
    </location>
</feature>
<evidence type="ECO:0000313" key="2">
    <source>
        <dbReference type="EMBL" id="PJF40928.1"/>
    </source>
</evidence>
<name>A0A2M8PTP9_9CHLR</name>
<sequence>RWLGVTSAIQDDLFGGTSGPLDALAFFAWWGVWLVIGLYLFMLAVADAARAWIEAAHDAESVTRLVRRNLIVAAISLSLWLSVPFMFLSLSEFPAVAIVTFATALLA</sequence>
<dbReference type="Proteomes" id="UP000228947">
    <property type="component" value="Unassembled WGS sequence"/>
</dbReference>
<gene>
    <name evidence="2" type="ORF">CUN50_06285</name>
</gene>
<keyword evidence="1" id="KW-1133">Transmembrane helix</keyword>
<keyword evidence="1" id="KW-0472">Membrane</keyword>
<comment type="caution">
    <text evidence="2">The sequence shown here is derived from an EMBL/GenBank/DDBJ whole genome shotgun (WGS) entry which is preliminary data.</text>
</comment>
<reference evidence="2 3" key="1">
    <citation type="submission" date="2017-11" db="EMBL/GenBank/DDBJ databases">
        <title>Evolution of Phototrophy in the Chloroflexi Phylum Driven by Horizontal Gene Transfer.</title>
        <authorList>
            <person name="Ward L.M."/>
            <person name="Hemp J."/>
            <person name="Shih P.M."/>
            <person name="Mcglynn S.E."/>
            <person name="Fischer W."/>
        </authorList>
    </citation>
    <scope>NUCLEOTIDE SEQUENCE [LARGE SCALE GENOMIC DNA]</scope>
    <source>
        <strain evidence="2">CP1_1M</strain>
    </source>
</reference>
<evidence type="ECO:0000313" key="3">
    <source>
        <dbReference type="Proteomes" id="UP000228947"/>
    </source>
</evidence>
<feature type="non-terminal residue" evidence="2">
    <location>
        <position position="1"/>
    </location>
</feature>